<dbReference type="SUPFAM" id="SSF55331">
    <property type="entry name" value="Tautomerase/MIF"/>
    <property type="match status" value="1"/>
</dbReference>
<evidence type="ECO:0000313" key="4">
    <source>
        <dbReference type="Proteomes" id="UP001139207"/>
    </source>
</evidence>
<keyword evidence="4" id="KW-1185">Reference proteome</keyword>
<dbReference type="EMBL" id="JALIEA010000011">
    <property type="protein sequence ID" value="MCJ7857849.1"/>
    <property type="molecule type" value="Genomic_DNA"/>
</dbReference>
<dbReference type="Pfam" id="PF01361">
    <property type="entry name" value="Tautomerase"/>
    <property type="match status" value="1"/>
</dbReference>
<evidence type="ECO:0000256" key="1">
    <source>
        <dbReference type="ARBA" id="ARBA00023235"/>
    </source>
</evidence>
<sequence>MPLIDVSIAEGRTPEQLRDLIDGLHRVAESTVDAAPENITVIVREVPHHLWARTNTTIAERN</sequence>
<proteinExistence type="predicted"/>
<evidence type="ECO:0000313" key="3">
    <source>
        <dbReference type="EMBL" id="MCJ7857849.1"/>
    </source>
</evidence>
<dbReference type="Proteomes" id="UP001139207">
    <property type="component" value="Unassembled WGS sequence"/>
</dbReference>
<gene>
    <name evidence="3" type="ORF">MUN33_03845</name>
</gene>
<dbReference type="InterPro" id="IPR014347">
    <property type="entry name" value="Tautomerase/MIF_sf"/>
</dbReference>
<organism evidence="3 4">
    <name type="scientific">Corynebacterium kalidii</name>
    <dbReference type="NCBI Taxonomy" id="2931982"/>
    <lineage>
        <taxon>Bacteria</taxon>
        <taxon>Bacillati</taxon>
        <taxon>Actinomycetota</taxon>
        <taxon>Actinomycetes</taxon>
        <taxon>Mycobacteriales</taxon>
        <taxon>Corynebacteriaceae</taxon>
        <taxon>Corynebacterium</taxon>
    </lineage>
</organism>
<dbReference type="RefSeq" id="WP_244803589.1">
    <property type="nucleotide sequence ID" value="NZ_JALIEA010000011.1"/>
</dbReference>
<dbReference type="Gene3D" id="3.30.429.10">
    <property type="entry name" value="Macrophage Migration Inhibitory Factor"/>
    <property type="match status" value="1"/>
</dbReference>
<name>A0A9X2B1C3_9CORY</name>
<dbReference type="GO" id="GO:0016853">
    <property type="term" value="F:isomerase activity"/>
    <property type="evidence" value="ECO:0007669"/>
    <property type="project" value="UniProtKB-KW"/>
</dbReference>
<evidence type="ECO:0000259" key="2">
    <source>
        <dbReference type="Pfam" id="PF01361"/>
    </source>
</evidence>
<keyword evidence="1" id="KW-0413">Isomerase</keyword>
<dbReference type="AlphaFoldDB" id="A0A9X2B1C3"/>
<dbReference type="InterPro" id="IPR004370">
    <property type="entry name" value="4-OT-like_dom"/>
</dbReference>
<accession>A0A9X2B1C3</accession>
<protein>
    <submittedName>
        <fullName evidence="3">4-oxalocrotonate tautomerase family protein</fullName>
    </submittedName>
</protein>
<comment type="caution">
    <text evidence="3">The sequence shown here is derived from an EMBL/GenBank/DDBJ whole genome shotgun (WGS) entry which is preliminary data.</text>
</comment>
<reference evidence="3" key="1">
    <citation type="submission" date="2022-04" db="EMBL/GenBank/DDBJ databases">
        <title>Corynebacterium kalidii LD5P10.</title>
        <authorList>
            <person name="Sun J.Q."/>
        </authorList>
    </citation>
    <scope>NUCLEOTIDE SEQUENCE</scope>
    <source>
        <strain evidence="3">LD5P10</strain>
    </source>
</reference>
<feature type="domain" description="4-oxalocrotonate tautomerase-like" evidence="2">
    <location>
        <begin position="2"/>
        <end position="55"/>
    </location>
</feature>